<name>A0ACC2KLW0_PERAE</name>
<comment type="caution">
    <text evidence="1">The sequence shown here is derived from an EMBL/GenBank/DDBJ whole genome shotgun (WGS) entry which is preliminary data.</text>
</comment>
<protein>
    <submittedName>
        <fullName evidence="1">Uncharacterized protein</fullName>
    </submittedName>
</protein>
<evidence type="ECO:0000313" key="1">
    <source>
        <dbReference type="EMBL" id="KAJ8622151.1"/>
    </source>
</evidence>
<accession>A0ACC2KLW0</accession>
<evidence type="ECO:0000313" key="2">
    <source>
        <dbReference type="Proteomes" id="UP001234297"/>
    </source>
</evidence>
<dbReference type="Proteomes" id="UP001234297">
    <property type="component" value="Chromosome 10"/>
</dbReference>
<reference evidence="1 2" key="1">
    <citation type="journal article" date="2022" name="Hortic Res">
        <title>A haplotype resolved chromosomal level avocado genome allows analysis of novel avocado genes.</title>
        <authorList>
            <person name="Nath O."/>
            <person name="Fletcher S.J."/>
            <person name="Hayward A."/>
            <person name="Shaw L.M."/>
            <person name="Masouleh A.K."/>
            <person name="Furtado A."/>
            <person name="Henry R.J."/>
            <person name="Mitter N."/>
        </authorList>
    </citation>
    <scope>NUCLEOTIDE SEQUENCE [LARGE SCALE GENOMIC DNA]</scope>
    <source>
        <strain evidence="2">cv. Hass</strain>
    </source>
</reference>
<gene>
    <name evidence="1" type="ORF">MRB53_030680</name>
</gene>
<dbReference type="EMBL" id="CM056818">
    <property type="protein sequence ID" value="KAJ8622151.1"/>
    <property type="molecule type" value="Genomic_DNA"/>
</dbReference>
<proteinExistence type="predicted"/>
<organism evidence="1 2">
    <name type="scientific">Persea americana</name>
    <name type="common">Avocado</name>
    <dbReference type="NCBI Taxonomy" id="3435"/>
    <lineage>
        <taxon>Eukaryota</taxon>
        <taxon>Viridiplantae</taxon>
        <taxon>Streptophyta</taxon>
        <taxon>Embryophyta</taxon>
        <taxon>Tracheophyta</taxon>
        <taxon>Spermatophyta</taxon>
        <taxon>Magnoliopsida</taxon>
        <taxon>Magnoliidae</taxon>
        <taxon>Laurales</taxon>
        <taxon>Lauraceae</taxon>
        <taxon>Persea</taxon>
    </lineage>
</organism>
<keyword evidence="2" id="KW-1185">Reference proteome</keyword>
<sequence length="232" mass="26359">MGRSRVYLCNMIKMEEKAIPEENEGEPPTEDRMDEVNLGEYEAIIMGMEIALTTGIKRFEIFGDSKLIVSQINGKYDVRKPDILPYHRWVKTLIPQFSYITVMHIARSLNAKADSLADIAATMVVPEGSHCEIFVKERRLMPDLGTWEAIADCVNNPTAARIGVLPAEKDWRQPFISFLKYGILAEGIKERTSMKRSTPPGFISMKHWDSYTTDRTTEYCSDASPTRKEKGC</sequence>